<feature type="non-terminal residue" evidence="1">
    <location>
        <position position="1"/>
    </location>
</feature>
<gene>
    <name evidence="1" type="ORF">ILEXP_LOCUS16956</name>
</gene>
<name>A0ABC8RWL6_9AQUA</name>
<evidence type="ECO:0000313" key="1">
    <source>
        <dbReference type="EMBL" id="CAK9148960.1"/>
    </source>
</evidence>
<evidence type="ECO:0000313" key="2">
    <source>
        <dbReference type="Proteomes" id="UP001642360"/>
    </source>
</evidence>
<sequence length="57" mass="6340">RSAVGDGAVTVERREAVVVERRGAVVDGEKCSDQRLSLEEREKEREGAALKLIEEEE</sequence>
<protein>
    <submittedName>
        <fullName evidence="1">Uncharacterized protein</fullName>
    </submittedName>
</protein>
<dbReference type="EMBL" id="CAUOFW020001821">
    <property type="protein sequence ID" value="CAK9148960.1"/>
    <property type="molecule type" value="Genomic_DNA"/>
</dbReference>
<proteinExistence type="predicted"/>
<accession>A0ABC8RWL6</accession>
<comment type="caution">
    <text evidence="1">The sequence shown here is derived from an EMBL/GenBank/DDBJ whole genome shotgun (WGS) entry which is preliminary data.</text>
</comment>
<reference evidence="1 2" key="1">
    <citation type="submission" date="2024-02" db="EMBL/GenBank/DDBJ databases">
        <authorList>
            <person name="Vignale AGUSTIN F."/>
            <person name="Sosa J E."/>
            <person name="Modenutti C."/>
        </authorList>
    </citation>
    <scope>NUCLEOTIDE SEQUENCE [LARGE SCALE GENOMIC DNA]</scope>
</reference>
<dbReference type="AlphaFoldDB" id="A0ABC8RWL6"/>
<organism evidence="1 2">
    <name type="scientific">Ilex paraguariensis</name>
    <name type="common">yerba mate</name>
    <dbReference type="NCBI Taxonomy" id="185542"/>
    <lineage>
        <taxon>Eukaryota</taxon>
        <taxon>Viridiplantae</taxon>
        <taxon>Streptophyta</taxon>
        <taxon>Embryophyta</taxon>
        <taxon>Tracheophyta</taxon>
        <taxon>Spermatophyta</taxon>
        <taxon>Magnoliopsida</taxon>
        <taxon>eudicotyledons</taxon>
        <taxon>Gunneridae</taxon>
        <taxon>Pentapetalae</taxon>
        <taxon>asterids</taxon>
        <taxon>campanulids</taxon>
        <taxon>Aquifoliales</taxon>
        <taxon>Aquifoliaceae</taxon>
        <taxon>Ilex</taxon>
    </lineage>
</organism>
<keyword evidence="2" id="KW-1185">Reference proteome</keyword>
<dbReference type="Proteomes" id="UP001642360">
    <property type="component" value="Unassembled WGS sequence"/>
</dbReference>
<feature type="non-terminal residue" evidence="1">
    <location>
        <position position="57"/>
    </location>
</feature>